<sequence>MAATPPLVVQLKGRPRPESDEGEADPGPKRARESRTNETCCARCRLLLTGDGLQDLNSPRGLRHSSYADCCTSAMNGCKICLFIIIAIEKKKTHECDADDVLTFRNRPSEMRPGATPLGIDVLEGSLSSGAAIISIHPYAEKGNPAAGAICRRPLQRDVKSKRVFSAARKLYSMCRESHKLCRYARDTVLPSRVLDLGTVNAPALKLYVNDTEEHGEYVALSYCWGGSQRGLLRKRTLSNMENGIRPESLQSTVRDAIGATRSLGFRYLWVDALCIIQDCDMDKDKEIARMAMIYKNAAVTVAAGTATKAADGFLDAKGTYLPKDEFDLPMPDGGKGTVHLRAEPHAPEHALDERGWVLQEFLLSSRMLIFSEYELLWQCKEVDLRGVSGTGLDYLQPQESLPWSVFDEDTDSIFGNEDLEKRYIWRTIVEQYTLRQLGFKDDRLNALKGITRELEWLWRDSNRFGLWTKWFVELLAWSKSGCDGDGEVRETSRESRAPTWSWASVNGRIRFTQMFDREDAAVQQVTLLEARVSRRVVLKCRIISDDHVDPAMFEDEESDKGWVEMSYDMDDSIDEVGNKALHFLLLGTINEKGKRLGVAMMVVEVLGGLFQRVGLAVFENTNAWKDSEYRSITLQ</sequence>
<keyword evidence="4" id="KW-1185">Reference proteome</keyword>
<evidence type="ECO:0000256" key="1">
    <source>
        <dbReference type="SAM" id="MobiDB-lite"/>
    </source>
</evidence>
<dbReference type="EMBL" id="MU842816">
    <property type="protein sequence ID" value="KAK2034131.1"/>
    <property type="molecule type" value="Genomic_DNA"/>
</dbReference>
<dbReference type="Pfam" id="PF06985">
    <property type="entry name" value="HET"/>
    <property type="match status" value="1"/>
</dbReference>
<dbReference type="InterPro" id="IPR010730">
    <property type="entry name" value="HET"/>
</dbReference>
<protein>
    <submittedName>
        <fullName evidence="3">Heterokaryon incompatibility protein</fullName>
    </submittedName>
</protein>
<accession>A0AAD9HTQ7</accession>
<evidence type="ECO:0000259" key="2">
    <source>
        <dbReference type="Pfam" id="PF06985"/>
    </source>
</evidence>
<evidence type="ECO:0000313" key="4">
    <source>
        <dbReference type="Proteomes" id="UP001232148"/>
    </source>
</evidence>
<organism evidence="3 4">
    <name type="scientific">Colletotrichum zoysiae</name>
    <dbReference type="NCBI Taxonomy" id="1216348"/>
    <lineage>
        <taxon>Eukaryota</taxon>
        <taxon>Fungi</taxon>
        <taxon>Dikarya</taxon>
        <taxon>Ascomycota</taxon>
        <taxon>Pezizomycotina</taxon>
        <taxon>Sordariomycetes</taxon>
        <taxon>Hypocreomycetidae</taxon>
        <taxon>Glomerellales</taxon>
        <taxon>Glomerellaceae</taxon>
        <taxon>Colletotrichum</taxon>
        <taxon>Colletotrichum graminicola species complex</taxon>
    </lineage>
</organism>
<proteinExistence type="predicted"/>
<name>A0AAD9HTQ7_9PEZI</name>
<evidence type="ECO:0000313" key="3">
    <source>
        <dbReference type="EMBL" id="KAK2034131.1"/>
    </source>
</evidence>
<dbReference type="Proteomes" id="UP001232148">
    <property type="component" value="Unassembled WGS sequence"/>
</dbReference>
<dbReference type="PANTHER" id="PTHR33112:SF16">
    <property type="entry name" value="HETEROKARYON INCOMPATIBILITY DOMAIN-CONTAINING PROTEIN"/>
    <property type="match status" value="1"/>
</dbReference>
<gene>
    <name evidence="3" type="ORF">LX32DRAFT_724623</name>
</gene>
<dbReference type="AlphaFoldDB" id="A0AAD9HTQ7"/>
<comment type="caution">
    <text evidence="3">The sequence shown here is derived from an EMBL/GenBank/DDBJ whole genome shotgun (WGS) entry which is preliminary data.</text>
</comment>
<feature type="region of interest" description="Disordered" evidence="1">
    <location>
        <begin position="1"/>
        <end position="34"/>
    </location>
</feature>
<reference evidence="3" key="1">
    <citation type="submission" date="2021-06" db="EMBL/GenBank/DDBJ databases">
        <title>Comparative genomics, transcriptomics and evolutionary studies reveal genomic signatures of adaptation to plant cell wall in hemibiotrophic fungi.</title>
        <authorList>
            <consortium name="DOE Joint Genome Institute"/>
            <person name="Baroncelli R."/>
            <person name="Diaz J.F."/>
            <person name="Benocci T."/>
            <person name="Peng M."/>
            <person name="Battaglia E."/>
            <person name="Haridas S."/>
            <person name="Andreopoulos W."/>
            <person name="Labutti K."/>
            <person name="Pangilinan J."/>
            <person name="Floch G.L."/>
            <person name="Makela M.R."/>
            <person name="Henrissat B."/>
            <person name="Grigoriev I.V."/>
            <person name="Crouch J.A."/>
            <person name="De Vries R.P."/>
            <person name="Sukno S.A."/>
            <person name="Thon M.R."/>
        </authorList>
    </citation>
    <scope>NUCLEOTIDE SEQUENCE</scope>
    <source>
        <strain evidence="3">MAFF235873</strain>
    </source>
</reference>
<dbReference type="PANTHER" id="PTHR33112">
    <property type="entry name" value="DOMAIN PROTEIN, PUTATIVE-RELATED"/>
    <property type="match status" value="1"/>
</dbReference>
<feature type="domain" description="Heterokaryon incompatibility" evidence="2">
    <location>
        <begin position="218"/>
        <end position="361"/>
    </location>
</feature>